<dbReference type="AlphaFoldDB" id="A0A956LY44"/>
<feature type="signal peptide" evidence="1">
    <location>
        <begin position="1"/>
        <end position="22"/>
    </location>
</feature>
<evidence type="ECO:0000259" key="2">
    <source>
        <dbReference type="Pfam" id="PF04151"/>
    </source>
</evidence>
<dbReference type="InterPro" id="IPR007280">
    <property type="entry name" value="Peptidase_C_arc/bac"/>
</dbReference>
<gene>
    <name evidence="3" type="ORF">KC729_00930</name>
</gene>
<dbReference type="Proteomes" id="UP000697710">
    <property type="component" value="Unassembled WGS sequence"/>
</dbReference>
<reference evidence="3" key="2">
    <citation type="journal article" date="2021" name="Microbiome">
        <title>Successional dynamics and alternative stable states in a saline activated sludge microbial community over 9 years.</title>
        <authorList>
            <person name="Wang Y."/>
            <person name="Ye J."/>
            <person name="Ju F."/>
            <person name="Liu L."/>
            <person name="Boyd J.A."/>
            <person name="Deng Y."/>
            <person name="Parks D.H."/>
            <person name="Jiang X."/>
            <person name="Yin X."/>
            <person name="Woodcroft B.J."/>
            <person name="Tyson G.W."/>
            <person name="Hugenholtz P."/>
            <person name="Polz M.F."/>
            <person name="Zhang T."/>
        </authorList>
    </citation>
    <scope>NUCLEOTIDE SEQUENCE</scope>
    <source>
        <strain evidence="3">HKST-UBA01</strain>
    </source>
</reference>
<evidence type="ECO:0000256" key="1">
    <source>
        <dbReference type="SAM" id="SignalP"/>
    </source>
</evidence>
<protein>
    <submittedName>
        <fullName evidence="3">PPC domain-containing protein</fullName>
    </submittedName>
</protein>
<keyword evidence="1" id="KW-0732">Signal</keyword>
<name>A0A956LY44_UNCEI</name>
<dbReference type="SUPFAM" id="SSF89260">
    <property type="entry name" value="Collagen-binding domain"/>
    <property type="match status" value="1"/>
</dbReference>
<reference evidence="3" key="1">
    <citation type="submission" date="2020-04" db="EMBL/GenBank/DDBJ databases">
        <authorList>
            <person name="Zhang T."/>
        </authorList>
    </citation>
    <scope>NUCLEOTIDE SEQUENCE</scope>
    <source>
        <strain evidence="3">HKST-UBA01</strain>
    </source>
</reference>
<feature type="chain" id="PRO_5037039003" evidence="1">
    <location>
        <begin position="23"/>
        <end position="317"/>
    </location>
</feature>
<dbReference type="Pfam" id="PF04151">
    <property type="entry name" value="PPC"/>
    <property type="match status" value="1"/>
</dbReference>
<accession>A0A956LY44</accession>
<comment type="caution">
    <text evidence="3">The sequence shown here is derived from an EMBL/GenBank/DDBJ whole genome shotgun (WGS) entry which is preliminary data.</text>
</comment>
<organism evidence="3 4">
    <name type="scientific">Eiseniibacteriota bacterium</name>
    <dbReference type="NCBI Taxonomy" id="2212470"/>
    <lineage>
        <taxon>Bacteria</taxon>
        <taxon>Candidatus Eiseniibacteriota</taxon>
    </lineage>
</organism>
<evidence type="ECO:0000313" key="4">
    <source>
        <dbReference type="Proteomes" id="UP000697710"/>
    </source>
</evidence>
<sequence>MRLVKVCSSLVLVGTLAGVAYADPGNVEPKSWSYGDRGTTSVIPEAEPNDTCPGQAIACGDEVNPAVLSAGEEDWYYFTVNAGDEITIGTDSNGGTDCDTYLELYFGCGTTAVATNDDGGPGLYSLITYTAPVGGEYQAKVRGFSSTSAGDYLLFLDCAVPPPPPENDRCNDNYAIDRCTGGSLEGDVSTATNDYVTAGASGCTGYSANGRDVAYRMDLNAGDVVDLVYTQLQADASFYIITDCGNSAGSCVAGADGTLTGEPEVINYVAGATGTYWLILDVYGTDTGGPWTLDYNVTCPPNPVETSSWGQVKSNFR</sequence>
<dbReference type="Gene3D" id="2.60.120.380">
    <property type="match status" value="2"/>
</dbReference>
<feature type="domain" description="Peptidase C-terminal archaeal/bacterial" evidence="2">
    <location>
        <begin position="73"/>
        <end position="143"/>
    </location>
</feature>
<evidence type="ECO:0000313" key="3">
    <source>
        <dbReference type="EMBL" id="MCA9726216.1"/>
    </source>
</evidence>
<dbReference type="EMBL" id="JAGQHR010000011">
    <property type="protein sequence ID" value="MCA9726216.1"/>
    <property type="molecule type" value="Genomic_DNA"/>
</dbReference>
<proteinExistence type="predicted"/>